<evidence type="ECO:0000313" key="1">
    <source>
        <dbReference type="EMBL" id="RZB63102.1"/>
    </source>
</evidence>
<dbReference type="Proteomes" id="UP000289340">
    <property type="component" value="Chromosome 15"/>
</dbReference>
<sequence>MLITHSAHVEGWSLAESFCVRCIVAAPYVVPYRGVRCEKIKALDVSLPYA</sequence>
<name>A0A445GPE0_GLYSO</name>
<dbReference type="EMBL" id="QZWG01000015">
    <property type="protein sequence ID" value="RZB63102.1"/>
    <property type="molecule type" value="Genomic_DNA"/>
</dbReference>
<organism evidence="1 2">
    <name type="scientific">Glycine soja</name>
    <name type="common">Wild soybean</name>
    <dbReference type="NCBI Taxonomy" id="3848"/>
    <lineage>
        <taxon>Eukaryota</taxon>
        <taxon>Viridiplantae</taxon>
        <taxon>Streptophyta</taxon>
        <taxon>Embryophyta</taxon>
        <taxon>Tracheophyta</taxon>
        <taxon>Spermatophyta</taxon>
        <taxon>Magnoliopsida</taxon>
        <taxon>eudicotyledons</taxon>
        <taxon>Gunneridae</taxon>
        <taxon>Pentapetalae</taxon>
        <taxon>rosids</taxon>
        <taxon>fabids</taxon>
        <taxon>Fabales</taxon>
        <taxon>Fabaceae</taxon>
        <taxon>Papilionoideae</taxon>
        <taxon>50 kb inversion clade</taxon>
        <taxon>NPAAA clade</taxon>
        <taxon>indigoferoid/millettioid clade</taxon>
        <taxon>Phaseoleae</taxon>
        <taxon>Glycine</taxon>
        <taxon>Glycine subgen. Soja</taxon>
    </lineage>
</organism>
<gene>
    <name evidence="1" type="ORF">D0Y65_039983</name>
</gene>
<proteinExistence type="predicted"/>
<evidence type="ECO:0000313" key="2">
    <source>
        <dbReference type="Proteomes" id="UP000289340"/>
    </source>
</evidence>
<keyword evidence="2" id="KW-1185">Reference proteome</keyword>
<reference evidence="1 2" key="1">
    <citation type="submission" date="2018-09" db="EMBL/GenBank/DDBJ databases">
        <title>A high-quality reference genome of wild soybean provides a powerful tool to mine soybean genomes.</title>
        <authorList>
            <person name="Xie M."/>
            <person name="Chung C.Y.L."/>
            <person name="Li M.-W."/>
            <person name="Wong F.-L."/>
            <person name="Chan T.-F."/>
            <person name="Lam H.-M."/>
        </authorList>
    </citation>
    <scope>NUCLEOTIDE SEQUENCE [LARGE SCALE GENOMIC DNA]</scope>
    <source>
        <strain evidence="2">cv. W05</strain>
        <tissue evidence="1">Hypocotyl of etiolated seedlings</tissue>
    </source>
</reference>
<dbReference type="AlphaFoldDB" id="A0A445GPE0"/>
<protein>
    <submittedName>
        <fullName evidence="1">Uncharacterized protein</fullName>
    </submittedName>
</protein>
<accession>A0A445GPE0</accession>
<comment type="caution">
    <text evidence="1">The sequence shown here is derived from an EMBL/GenBank/DDBJ whole genome shotgun (WGS) entry which is preliminary data.</text>
</comment>